<feature type="transmembrane region" description="Helical" evidence="5">
    <location>
        <begin position="287"/>
        <end position="310"/>
    </location>
</feature>
<feature type="region of interest" description="Disordered" evidence="6">
    <location>
        <begin position="1"/>
        <end position="21"/>
    </location>
</feature>
<dbReference type="InterPro" id="IPR007273">
    <property type="entry name" value="SCAMP"/>
</dbReference>
<feature type="transmembrane region" description="Helical" evidence="5">
    <location>
        <begin position="210"/>
        <end position="229"/>
    </location>
</feature>
<evidence type="ECO:0000256" key="1">
    <source>
        <dbReference type="ARBA" id="ARBA00004141"/>
    </source>
</evidence>
<dbReference type="GO" id="GO:0015031">
    <property type="term" value="P:protein transport"/>
    <property type="evidence" value="ECO:0007669"/>
    <property type="project" value="InterPro"/>
</dbReference>
<dbReference type="PANTHER" id="PTHR10687">
    <property type="entry name" value="SECRETORY CARRIER-ASSOCIATED MEMBRANE PROTEIN SCAMP"/>
    <property type="match status" value="1"/>
</dbReference>
<reference evidence="7" key="1">
    <citation type="journal article" date="2023" name="Genome Biol. Evol.">
        <title>Long-read-based Genome Assembly of Drosophila gunungcola Reveals Fewer Chemosensory Genes in Flower-breeding Species.</title>
        <authorList>
            <person name="Negi A."/>
            <person name="Liao B.Y."/>
            <person name="Yeh S.D."/>
        </authorList>
    </citation>
    <scope>NUCLEOTIDE SEQUENCE</scope>
    <source>
        <strain evidence="7">Sukarami</strain>
    </source>
</reference>
<keyword evidence="3 5" id="KW-1133">Transmembrane helix</keyword>
<evidence type="ECO:0000256" key="4">
    <source>
        <dbReference type="ARBA" id="ARBA00023136"/>
    </source>
</evidence>
<feature type="compositionally biased region" description="Basic and acidic residues" evidence="6">
    <location>
        <begin position="117"/>
        <end position="127"/>
    </location>
</feature>
<comment type="caution">
    <text evidence="7">The sequence shown here is derived from an EMBL/GenBank/DDBJ whole genome shotgun (WGS) entry which is preliminary data.</text>
</comment>
<evidence type="ECO:0000313" key="8">
    <source>
        <dbReference type="Proteomes" id="UP001059596"/>
    </source>
</evidence>
<accession>A0A9P9YDS2</accession>
<evidence type="ECO:0000313" key="7">
    <source>
        <dbReference type="EMBL" id="KAI8035073.1"/>
    </source>
</evidence>
<keyword evidence="2 5" id="KW-0812">Transmembrane</keyword>
<name>A0A9P9YDS2_9MUSC</name>
<evidence type="ECO:0000256" key="3">
    <source>
        <dbReference type="ARBA" id="ARBA00022989"/>
    </source>
</evidence>
<keyword evidence="8" id="KW-1185">Reference proteome</keyword>
<proteinExistence type="inferred from homology"/>
<feature type="transmembrane region" description="Helical" evidence="5">
    <location>
        <begin position="180"/>
        <end position="204"/>
    </location>
</feature>
<evidence type="ECO:0000256" key="6">
    <source>
        <dbReference type="SAM" id="MobiDB-lite"/>
    </source>
</evidence>
<gene>
    <name evidence="7" type="ORF">M5D96_012166</name>
</gene>
<dbReference type="PANTHER" id="PTHR10687:SF2">
    <property type="entry name" value="SECRETORY CARRIER-ASSOCIATED MEMBRANE PROTEIN"/>
    <property type="match status" value="1"/>
</dbReference>
<keyword evidence="4 5" id="KW-0472">Membrane</keyword>
<protein>
    <recommendedName>
        <fullName evidence="5">Secretory carrier-associated membrane protein</fullName>
        <shortName evidence="5">Secretory carrier membrane protein</shortName>
    </recommendedName>
</protein>
<keyword evidence="5" id="KW-0813">Transport</keyword>
<dbReference type="AlphaFoldDB" id="A0A9P9YDS2"/>
<dbReference type="GO" id="GO:0032588">
    <property type="term" value="C:trans-Golgi network membrane"/>
    <property type="evidence" value="ECO:0007669"/>
    <property type="project" value="TreeGrafter"/>
</dbReference>
<dbReference type="Pfam" id="PF04144">
    <property type="entry name" value="SCAMP"/>
    <property type="match status" value="1"/>
</dbReference>
<dbReference type="GO" id="GO:0055038">
    <property type="term" value="C:recycling endosome membrane"/>
    <property type="evidence" value="ECO:0007669"/>
    <property type="project" value="TreeGrafter"/>
</dbReference>
<comment type="subcellular location">
    <subcellularLocation>
        <location evidence="1 5">Membrane</location>
        <topology evidence="1 5">Multi-pass membrane protein</topology>
    </subcellularLocation>
</comment>
<dbReference type="Proteomes" id="UP001059596">
    <property type="component" value="Unassembled WGS sequence"/>
</dbReference>
<evidence type="ECO:0000256" key="5">
    <source>
        <dbReference type="RuleBase" id="RU363122"/>
    </source>
</evidence>
<comment type="similarity">
    <text evidence="5">Belongs to the SCAMP family.</text>
</comment>
<feature type="transmembrane region" description="Helical" evidence="5">
    <location>
        <begin position="241"/>
        <end position="260"/>
    </location>
</feature>
<dbReference type="EMBL" id="JAMKOV010000050">
    <property type="protein sequence ID" value="KAI8035073.1"/>
    <property type="molecule type" value="Genomic_DNA"/>
</dbReference>
<sequence length="363" mass="40717">MSGSGLDENPFGEPNLDNPFADPAIQQARTFRGGAALVSLEDYNPFEEQAKPQLQINSTNTAAVVQPLSQNIPPPQTSSLGASAPSTSIQITSEELQVTYLAHLASSRYRPPTTGTRRQEELDRKAAELDRREQQLQGGNVPQLNNWPPLPDNFCVKPCFYQDFEVEIPPEFQKLVKRLYYIWIFYTMTLLANVIGGLILLFHAGEFETFFLAIFYTMLFSPASYVCWFRPAYKAFRNDSSFNFMVFFFIYFFQTLYSIVQTVGFNKMGYCGFITAIGQFDGYPSGIIVGILLLCVSFCFAAVAVANVLMITKIHSIYRSTGASMAKAQAEFTTEFLRNQHVQEAASSAVNTAINSQFNNSRY</sequence>
<organism evidence="7 8">
    <name type="scientific">Drosophila gunungcola</name>
    <name type="common">fruit fly</name>
    <dbReference type="NCBI Taxonomy" id="103775"/>
    <lineage>
        <taxon>Eukaryota</taxon>
        <taxon>Metazoa</taxon>
        <taxon>Ecdysozoa</taxon>
        <taxon>Arthropoda</taxon>
        <taxon>Hexapoda</taxon>
        <taxon>Insecta</taxon>
        <taxon>Pterygota</taxon>
        <taxon>Neoptera</taxon>
        <taxon>Endopterygota</taxon>
        <taxon>Diptera</taxon>
        <taxon>Brachycera</taxon>
        <taxon>Muscomorpha</taxon>
        <taxon>Ephydroidea</taxon>
        <taxon>Drosophilidae</taxon>
        <taxon>Drosophila</taxon>
        <taxon>Sophophora</taxon>
    </lineage>
</organism>
<feature type="region of interest" description="Disordered" evidence="6">
    <location>
        <begin position="108"/>
        <end position="127"/>
    </location>
</feature>
<evidence type="ECO:0000256" key="2">
    <source>
        <dbReference type="ARBA" id="ARBA00022692"/>
    </source>
</evidence>